<dbReference type="InterPro" id="IPR027417">
    <property type="entry name" value="P-loop_NTPase"/>
</dbReference>
<comment type="similarity">
    <text evidence="2">Belongs to the ABC transporter superfamily. ABCG family. Eye pigment precursor importer (TC 3.A.1.204) subfamily.</text>
</comment>
<feature type="transmembrane region" description="Helical" evidence="10">
    <location>
        <begin position="577"/>
        <end position="601"/>
    </location>
</feature>
<evidence type="ECO:0000256" key="8">
    <source>
        <dbReference type="ARBA" id="ARBA00023136"/>
    </source>
</evidence>
<dbReference type="GO" id="GO:0016887">
    <property type="term" value="F:ATP hydrolysis activity"/>
    <property type="evidence" value="ECO:0007669"/>
    <property type="project" value="InterPro"/>
</dbReference>
<dbReference type="EnsemblPlants" id="OMERI09G01140.2">
    <property type="protein sequence ID" value="OMERI09G01140.2"/>
    <property type="gene ID" value="OMERI09G01140"/>
</dbReference>
<evidence type="ECO:0000256" key="2">
    <source>
        <dbReference type="ARBA" id="ARBA00005814"/>
    </source>
</evidence>
<evidence type="ECO:0000313" key="12">
    <source>
        <dbReference type="EnsemblPlants" id="OMERI09G01140.2"/>
    </source>
</evidence>
<dbReference type="GO" id="GO:0016020">
    <property type="term" value="C:membrane"/>
    <property type="evidence" value="ECO:0007669"/>
    <property type="project" value="UniProtKB-SubCell"/>
</dbReference>
<dbReference type="InterPro" id="IPR003593">
    <property type="entry name" value="AAA+_ATPase"/>
</dbReference>
<evidence type="ECO:0000256" key="5">
    <source>
        <dbReference type="ARBA" id="ARBA00022741"/>
    </source>
</evidence>
<feature type="transmembrane region" description="Helical" evidence="10">
    <location>
        <begin position="503"/>
        <end position="525"/>
    </location>
</feature>
<comment type="subcellular location">
    <subcellularLocation>
        <location evidence="1">Membrane</location>
        <topology evidence="1">Multi-pass membrane protein</topology>
    </subcellularLocation>
</comment>
<dbReference type="Gramene" id="OMERI09G01140.2">
    <property type="protein sequence ID" value="OMERI09G01140.2"/>
    <property type="gene ID" value="OMERI09G01140"/>
</dbReference>
<proteinExistence type="inferred from homology"/>
<dbReference type="PANTHER" id="PTHR48042">
    <property type="entry name" value="ABC TRANSPORTER G FAMILY MEMBER 11"/>
    <property type="match status" value="1"/>
</dbReference>
<accession>A0A0E0EPM1</accession>
<dbReference type="Pfam" id="PF19055">
    <property type="entry name" value="ABC2_membrane_7"/>
    <property type="match status" value="1"/>
</dbReference>
<name>A0A0E0EPM1_9ORYZ</name>
<keyword evidence="4 10" id="KW-0812">Transmembrane</keyword>
<organism evidence="12">
    <name type="scientific">Oryza meridionalis</name>
    <dbReference type="NCBI Taxonomy" id="40149"/>
    <lineage>
        <taxon>Eukaryota</taxon>
        <taxon>Viridiplantae</taxon>
        <taxon>Streptophyta</taxon>
        <taxon>Embryophyta</taxon>
        <taxon>Tracheophyta</taxon>
        <taxon>Spermatophyta</taxon>
        <taxon>Magnoliopsida</taxon>
        <taxon>Liliopsida</taxon>
        <taxon>Poales</taxon>
        <taxon>Poaceae</taxon>
        <taxon>BOP clade</taxon>
        <taxon>Oryzoideae</taxon>
        <taxon>Oryzeae</taxon>
        <taxon>Oryzinae</taxon>
        <taxon>Oryza</taxon>
    </lineage>
</organism>
<feature type="compositionally biased region" description="Basic and acidic residues" evidence="9">
    <location>
        <begin position="859"/>
        <end position="877"/>
    </location>
</feature>
<feature type="region of interest" description="Disordered" evidence="9">
    <location>
        <begin position="1"/>
        <end position="24"/>
    </location>
</feature>
<dbReference type="SMART" id="SM00382">
    <property type="entry name" value="AAA"/>
    <property type="match status" value="1"/>
</dbReference>
<dbReference type="Gene3D" id="3.40.50.300">
    <property type="entry name" value="P-loop containing nucleotide triphosphate hydrolases"/>
    <property type="match status" value="1"/>
</dbReference>
<keyword evidence="3" id="KW-0813">Transport</keyword>
<dbReference type="PROSITE" id="PS50893">
    <property type="entry name" value="ABC_TRANSPORTER_2"/>
    <property type="match status" value="1"/>
</dbReference>
<dbReference type="InterPro" id="IPR013525">
    <property type="entry name" value="ABC2_TM"/>
</dbReference>
<keyword evidence="6" id="KW-0067">ATP-binding</keyword>
<dbReference type="eggNOG" id="KOG0061">
    <property type="taxonomic scope" value="Eukaryota"/>
</dbReference>
<dbReference type="Pfam" id="PF00005">
    <property type="entry name" value="ABC_tran"/>
    <property type="match status" value="2"/>
</dbReference>
<feature type="transmembrane region" description="Helical" evidence="10">
    <location>
        <begin position="613"/>
        <end position="635"/>
    </location>
</feature>
<feature type="domain" description="ABC transporter" evidence="11">
    <location>
        <begin position="93"/>
        <end position="408"/>
    </location>
</feature>
<keyword evidence="13" id="KW-1185">Reference proteome</keyword>
<reference evidence="12" key="2">
    <citation type="submission" date="2018-05" db="EMBL/GenBank/DDBJ databases">
        <title>OmerRS3 (Oryza meridionalis Reference Sequence Version 3).</title>
        <authorList>
            <person name="Zhang J."/>
            <person name="Kudrna D."/>
            <person name="Lee S."/>
            <person name="Talag J."/>
            <person name="Welchert J."/>
            <person name="Wing R.A."/>
        </authorList>
    </citation>
    <scope>NUCLEOTIDE SEQUENCE [LARGE SCALE GENOMIC DNA]</scope>
    <source>
        <strain evidence="12">cv. OR44</strain>
    </source>
</reference>
<keyword evidence="8 10" id="KW-0472">Membrane</keyword>
<evidence type="ECO:0000259" key="11">
    <source>
        <dbReference type="PROSITE" id="PS50893"/>
    </source>
</evidence>
<evidence type="ECO:0000256" key="10">
    <source>
        <dbReference type="SAM" id="Phobius"/>
    </source>
</evidence>
<evidence type="ECO:0000256" key="3">
    <source>
        <dbReference type="ARBA" id="ARBA00022448"/>
    </source>
</evidence>
<dbReference type="InterPro" id="IPR003439">
    <property type="entry name" value="ABC_transporter-like_ATP-bd"/>
</dbReference>
<feature type="transmembrane region" description="Helical" evidence="10">
    <location>
        <begin position="641"/>
        <end position="664"/>
    </location>
</feature>
<dbReference type="SUPFAM" id="SSF52540">
    <property type="entry name" value="P-loop containing nucleoside triphosphate hydrolases"/>
    <property type="match status" value="1"/>
</dbReference>
<keyword evidence="7 10" id="KW-1133">Transmembrane helix</keyword>
<dbReference type="FunFam" id="3.40.50.300:FF:004957">
    <property type="entry name" value="Os10g0163290 protein"/>
    <property type="match status" value="1"/>
</dbReference>
<evidence type="ECO:0000256" key="4">
    <source>
        <dbReference type="ARBA" id="ARBA00022692"/>
    </source>
</evidence>
<dbReference type="Proteomes" id="UP000008021">
    <property type="component" value="Chromosome 9"/>
</dbReference>
<dbReference type="PROSITE" id="PS00211">
    <property type="entry name" value="ABC_TRANSPORTER_1"/>
    <property type="match status" value="1"/>
</dbReference>
<dbReference type="STRING" id="40149.A0A0E0EPM1"/>
<keyword evidence="5" id="KW-0547">Nucleotide-binding</keyword>
<dbReference type="Pfam" id="PF01061">
    <property type="entry name" value="ABC2_membrane"/>
    <property type="match status" value="1"/>
</dbReference>
<evidence type="ECO:0000256" key="9">
    <source>
        <dbReference type="SAM" id="MobiDB-lite"/>
    </source>
</evidence>
<evidence type="ECO:0000256" key="6">
    <source>
        <dbReference type="ARBA" id="ARBA00022840"/>
    </source>
</evidence>
<dbReference type="PANTHER" id="PTHR48042:SF20">
    <property type="entry name" value="OS10G0163290 PROTEIN"/>
    <property type="match status" value="1"/>
</dbReference>
<protein>
    <recommendedName>
        <fullName evidence="11">ABC transporter domain-containing protein</fullName>
    </recommendedName>
</protein>
<feature type="transmembrane region" description="Helical" evidence="10">
    <location>
        <begin position="727"/>
        <end position="751"/>
    </location>
</feature>
<sequence length="877" mass="94977">MATSPLPRWAATPSPSRPLWRSSGGGGAIVSKLLRSPFTTVLEAVRGRAAPDDTPPPVQAPPAPEHNCAGAFDGIAVVAGDGREERLDGGVFLTWEDVWVTAVDSGGKAATILNGVSGSARPGEVLAIMGPSGCGKTTLLDTLADHVGLWVSTGTALRQPNEPLLVLKPIGGELGGGRRTVTLGGVRWTAARGSRRWAPDGDARGQAKDGGPVALIGVGRGCGGGDNYGGSGAQGPAGARAAAYVTQENVLMATLTVREAIYYSAQIQLPDTMTMAEKLRRADETVREMGLTGTLDTRIGGRSSKGISGGQQKRLSICLDILTRPRLLFLDEPTSGLDSAASFHVMSRIIGLAAREGMTVVAVVHQPCSEVFELFHVLCLLAAGNTIFFGPASMAAEFFASNGYPCPPMRNPSDHFLRTVNKDFDKESEDRLRCMPAVADEAIDILVNSYKSSNTSEVAKQDMRHINEMDRVTIGRNRAGFITKTLVLTRRSFVNMYRDIGYYWLRMAIYISISACLGTIFYNMGYGSDSIRARSSMLMFISTMLTLMAIGGFPSFVEDMKIFSRERLNGHYGVSTFVISNTLSSTPYLLLIAVIPGAIAYYLSGLQRQIEHFVYFTLVLCSCTMLVEGLMMIVATIVPDFLMGIITGAGIQGIMMLTSGFFQLPNSLPNIVWKYPMYYISFHKYALQGFYKNEFSGLVLNLEGPITVSGEKVIAELFQVETGHSKWVDLAVLCGMIMTYRLLFVVIIKVLDIVKPILKGMTFRCNTKCIHGIENLCTPSKKIHGACHHTAFRAGPLSLRHCLAAASPAQRGPGRCRPSPAQARPPPPPPSTGPAAAVYFSRRSEEEKRGKLKKCGSGRGEEEMRVKEEDEEEIRER</sequence>
<dbReference type="InterPro" id="IPR043926">
    <property type="entry name" value="ABCG_dom"/>
</dbReference>
<dbReference type="InterPro" id="IPR017871">
    <property type="entry name" value="ABC_transporter-like_CS"/>
</dbReference>
<dbReference type="GO" id="GO:0005524">
    <property type="term" value="F:ATP binding"/>
    <property type="evidence" value="ECO:0007669"/>
    <property type="project" value="UniProtKB-KW"/>
</dbReference>
<feature type="region of interest" description="Disordered" evidence="9">
    <location>
        <begin position="810"/>
        <end position="877"/>
    </location>
</feature>
<feature type="compositionally biased region" description="Pro residues" evidence="9">
    <location>
        <begin position="823"/>
        <end position="832"/>
    </location>
</feature>
<dbReference type="GO" id="GO:0140359">
    <property type="term" value="F:ABC-type transporter activity"/>
    <property type="evidence" value="ECO:0007669"/>
    <property type="project" value="InterPro"/>
</dbReference>
<evidence type="ECO:0000256" key="7">
    <source>
        <dbReference type="ARBA" id="ARBA00022989"/>
    </source>
</evidence>
<reference evidence="12" key="1">
    <citation type="submission" date="2015-04" db="UniProtKB">
        <authorList>
            <consortium name="EnsemblPlants"/>
        </authorList>
    </citation>
    <scope>IDENTIFICATION</scope>
</reference>
<evidence type="ECO:0000256" key="1">
    <source>
        <dbReference type="ARBA" id="ARBA00004141"/>
    </source>
</evidence>
<evidence type="ECO:0000313" key="13">
    <source>
        <dbReference type="Proteomes" id="UP000008021"/>
    </source>
</evidence>
<dbReference type="InterPro" id="IPR052215">
    <property type="entry name" value="Plant_ABCG"/>
</dbReference>
<feature type="transmembrane region" description="Helical" evidence="10">
    <location>
        <begin position="537"/>
        <end position="557"/>
    </location>
</feature>
<dbReference type="AlphaFoldDB" id="A0A0E0EPM1"/>